<evidence type="ECO:0000313" key="10">
    <source>
        <dbReference type="EMBL" id="ALO69820.1"/>
    </source>
</evidence>
<accession>A0A0S2M6A9</accession>
<evidence type="ECO:0000256" key="6">
    <source>
        <dbReference type="ARBA" id="ARBA00023054"/>
    </source>
</evidence>
<evidence type="ECO:0000313" key="11">
    <source>
        <dbReference type="Proteomes" id="UP000002149"/>
    </source>
</evidence>
<proteinExistence type="inferred from homology"/>
<dbReference type="PaxDb" id="214684-A0A0S2M6A9"/>
<reference evidence="10 11" key="1">
    <citation type="journal article" date="2005" name="Science">
        <title>The genome of the basidiomycetous yeast and human pathogen Cryptococcus neoformans.</title>
        <authorList>
            <person name="Loftus B.J."/>
            <person name="Fung E."/>
            <person name="Roncaglia P."/>
            <person name="Rowley D."/>
            <person name="Amedeo P."/>
            <person name="Bruno D."/>
            <person name="Vamathevan J."/>
            <person name="Miranda M."/>
            <person name="Anderson I.J."/>
            <person name="Fraser J.A."/>
            <person name="Allen J.E."/>
            <person name="Bosdet I.E."/>
            <person name="Brent M.R."/>
            <person name="Chiu R."/>
            <person name="Doering T.L."/>
            <person name="Donlin M.J."/>
            <person name="D'Souza C.A."/>
            <person name="Fox D.S."/>
            <person name="Grinberg V."/>
            <person name="Fu J."/>
            <person name="Fukushima M."/>
            <person name="Haas B.J."/>
            <person name="Huang J.C."/>
            <person name="Janbon G."/>
            <person name="Jones S.J."/>
            <person name="Koo H.L."/>
            <person name="Krzywinski M.I."/>
            <person name="Kwon-Chung J.K."/>
            <person name="Lengeler K.B."/>
            <person name="Maiti R."/>
            <person name="Marra M.A."/>
            <person name="Marra R.E."/>
            <person name="Mathewson C.A."/>
            <person name="Mitchell T.G."/>
            <person name="Pertea M."/>
            <person name="Riggs F.R."/>
            <person name="Salzberg S.L."/>
            <person name="Schein J.E."/>
            <person name="Shvartsbeyn A."/>
            <person name="Shin H."/>
            <person name="Shumway M."/>
            <person name="Specht C.A."/>
            <person name="Suh B.B."/>
            <person name="Tenney A."/>
            <person name="Utterback T.R."/>
            <person name="Wickes B.L."/>
            <person name="Wortman J.R."/>
            <person name="Wye N.H."/>
            <person name="Kronstad J.W."/>
            <person name="Lodge J.K."/>
            <person name="Heitman J."/>
            <person name="Davis R.W."/>
            <person name="Fraser C.M."/>
            <person name="Hyman R.W."/>
        </authorList>
    </citation>
    <scope>NUCLEOTIDE SEQUENCE [LARGE SCALE GENOMIC DNA]</scope>
    <source>
        <strain evidence="11">JEC21 / ATCC MYA-565</strain>
    </source>
</reference>
<dbReference type="STRING" id="214684.A0A0S2M6A9"/>
<dbReference type="OrthoDB" id="440324at2759"/>
<organism evidence="10 11">
    <name type="scientific">Cryptococcus deneoformans (strain JEC21 / ATCC MYA-565)</name>
    <name type="common">Cryptococcus neoformans var. neoformans serotype D</name>
    <dbReference type="NCBI Taxonomy" id="214684"/>
    <lineage>
        <taxon>Eukaryota</taxon>
        <taxon>Fungi</taxon>
        <taxon>Dikarya</taxon>
        <taxon>Basidiomycota</taxon>
        <taxon>Agaricomycotina</taxon>
        <taxon>Tremellomycetes</taxon>
        <taxon>Tremellales</taxon>
        <taxon>Cryptococcaceae</taxon>
        <taxon>Cryptococcus</taxon>
        <taxon>Cryptococcus neoformans species complex</taxon>
    </lineage>
</organism>
<comment type="subunit">
    <text evidence="9">Component of the NuA4 histone acetyltransferase complex.</text>
</comment>
<dbReference type="GO" id="GO:0006281">
    <property type="term" value="P:DNA repair"/>
    <property type="evidence" value="ECO:0007669"/>
    <property type="project" value="UniProtKB-UniRule"/>
</dbReference>
<evidence type="ECO:0000256" key="7">
    <source>
        <dbReference type="ARBA" id="ARBA00023163"/>
    </source>
</evidence>
<dbReference type="RefSeq" id="XP_024514710.1">
    <property type="nucleotide sequence ID" value="XM_024658897.1"/>
</dbReference>
<evidence type="ECO:0000256" key="8">
    <source>
        <dbReference type="ARBA" id="ARBA00023242"/>
    </source>
</evidence>
<dbReference type="PANTHER" id="PTHR13476">
    <property type="entry name" value="CHROMATIN MODIFICATION-RELATED PROTEIN MEAF6"/>
    <property type="match status" value="1"/>
</dbReference>
<dbReference type="GO" id="GO:0035267">
    <property type="term" value="C:NuA4 histone acetyltransferase complex"/>
    <property type="evidence" value="ECO:0000318"/>
    <property type="project" value="GO_Central"/>
</dbReference>
<keyword evidence="9" id="KW-0234">DNA repair</keyword>
<dbReference type="FunCoup" id="A0A0S2M6A9">
    <property type="interactions" value="256"/>
</dbReference>
<dbReference type="VEuPathDB" id="FungiDB:CNN01755"/>
<dbReference type="Proteomes" id="UP000002149">
    <property type="component" value="Chromosome 14"/>
</dbReference>
<dbReference type="KEGG" id="cne:CNN01755"/>
<evidence type="ECO:0000256" key="2">
    <source>
        <dbReference type="ARBA" id="ARBA00010916"/>
    </source>
</evidence>
<protein>
    <recommendedName>
        <fullName evidence="3 9">Chromatin modification-related protein EAF6</fullName>
    </recommendedName>
</protein>
<name>A0A0S2M6A9_CRYD1</name>
<keyword evidence="8 9" id="KW-0539">Nucleus</keyword>
<dbReference type="GO" id="GO:0005634">
    <property type="term" value="C:nucleus"/>
    <property type="evidence" value="ECO:0007669"/>
    <property type="project" value="UniProtKB-SubCell"/>
</dbReference>
<keyword evidence="6" id="KW-0175">Coiled coil</keyword>
<keyword evidence="4 9" id="KW-0156">Chromatin regulator</keyword>
<comment type="function">
    <text evidence="9">Component of the NuA4 histone acetyltransferase complex which is involved in transcriptional activation of selected genes principally by acetylation of nucleosomal histone H4 and H2A. The NuA4 complex is also involved in DNA repair.</text>
</comment>
<dbReference type="InParanoid" id="A0A0S2M6A9"/>
<keyword evidence="9" id="KW-0227">DNA damage</keyword>
<comment type="subcellular location">
    <subcellularLocation>
        <location evidence="1 9">Nucleus</location>
    </subcellularLocation>
</comment>
<dbReference type="AlphaFoldDB" id="A0A0S2M6A9"/>
<keyword evidence="7 9" id="KW-0804">Transcription</keyword>
<evidence type="ECO:0000256" key="1">
    <source>
        <dbReference type="ARBA" id="ARBA00004123"/>
    </source>
</evidence>
<sequence>MSTSGPPADAKKAQTAAMAELEAALKKKKAIESTLVTLENSIYNFEGSYLDETAASGGNIIKGFDNYLKPPTAHTHKRKLEVTEADRLFSSSSATYQQSLLAKQQYDAQASAYSKNSSH</sequence>
<evidence type="ECO:0000256" key="3">
    <source>
        <dbReference type="ARBA" id="ARBA00018504"/>
    </source>
</evidence>
<comment type="similarity">
    <text evidence="2 9">Belongs to the EAF6 family.</text>
</comment>
<dbReference type="GeneID" id="36393176"/>
<evidence type="ECO:0000256" key="5">
    <source>
        <dbReference type="ARBA" id="ARBA00023015"/>
    </source>
</evidence>
<keyword evidence="11" id="KW-1185">Reference proteome</keyword>
<dbReference type="InterPro" id="IPR015418">
    <property type="entry name" value="Eaf6"/>
</dbReference>
<keyword evidence="5 9" id="KW-0805">Transcription regulation</keyword>
<dbReference type="Pfam" id="PF09340">
    <property type="entry name" value="NuA4"/>
    <property type="match status" value="1"/>
</dbReference>
<evidence type="ECO:0000256" key="4">
    <source>
        <dbReference type="ARBA" id="ARBA00022853"/>
    </source>
</evidence>
<gene>
    <name evidence="10" type="ordered locus">CNN01755</name>
</gene>
<evidence type="ECO:0000256" key="9">
    <source>
        <dbReference type="RuleBase" id="RU368022"/>
    </source>
</evidence>
<dbReference type="GO" id="GO:0006325">
    <property type="term" value="P:chromatin organization"/>
    <property type="evidence" value="ECO:0007669"/>
    <property type="project" value="UniProtKB-KW"/>
</dbReference>
<dbReference type="EMBL" id="AE017356">
    <property type="protein sequence ID" value="ALO69820.1"/>
    <property type="molecule type" value="Genomic_DNA"/>
</dbReference>